<evidence type="ECO:0000256" key="3">
    <source>
        <dbReference type="ARBA" id="ARBA00004277"/>
    </source>
</evidence>
<evidence type="ECO:0000256" key="7">
    <source>
        <dbReference type="ARBA" id="ARBA00023329"/>
    </source>
</evidence>
<keyword evidence="8" id="KW-1185">Reference proteome</keyword>
<reference evidence="9" key="1">
    <citation type="submission" date="2025-08" db="UniProtKB">
        <authorList>
            <consortium name="RefSeq"/>
        </authorList>
    </citation>
    <scope>IDENTIFICATION</scope>
    <source>
        <tissue evidence="9">Leaves</tissue>
    </source>
</reference>
<gene>
    <name evidence="9" type="primary">LOC118346084</name>
</gene>
<evidence type="ECO:0000313" key="9">
    <source>
        <dbReference type="RefSeq" id="XP_035542981.1"/>
    </source>
</evidence>
<dbReference type="GO" id="GO:0016192">
    <property type="term" value="P:vesicle-mediated transport"/>
    <property type="evidence" value="ECO:0007669"/>
    <property type="project" value="InterPro"/>
</dbReference>
<keyword evidence="7" id="KW-0968">Cytoplasmic vesicle</keyword>
<dbReference type="GO" id="GO:0030132">
    <property type="term" value="C:clathrin coat of coated pit"/>
    <property type="evidence" value="ECO:0007669"/>
    <property type="project" value="InterPro"/>
</dbReference>
<proteinExistence type="inferred from homology"/>
<dbReference type="GeneID" id="118346084"/>
<dbReference type="AlphaFoldDB" id="A0A6P9E6H2"/>
<comment type="function">
    <text evidence="1">Clathrin is the major protein of the polyhedral coat of coated pits and vesicles.</text>
</comment>
<evidence type="ECO:0000256" key="2">
    <source>
        <dbReference type="ARBA" id="ARBA00004180"/>
    </source>
</evidence>
<evidence type="ECO:0000256" key="6">
    <source>
        <dbReference type="ARBA" id="ARBA00023176"/>
    </source>
</evidence>
<evidence type="ECO:0000256" key="1">
    <source>
        <dbReference type="ARBA" id="ARBA00003913"/>
    </source>
</evidence>
<dbReference type="RefSeq" id="XP_035542981.1">
    <property type="nucleotide sequence ID" value="XM_035687088.1"/>
</dbReference>
<protein>
    <submittedName>
        <fullName evidence="9">Protein FLX-like 3</fullName>
    </submittedName>
</protein>
<dbReference type="InterPro" id="IPR000996">
    <property type="entry name" value="Clathrin_L-chain"/>
</dbReference>
<dbReference type="PANTHER" id="PTHR10639">
    <property type="entry name" value="CLATHRIN LIGHT CHAIN"/>
    <property type="match status" value="1"/>
</dbReference>
<evidence type="ECO:0000256" key="4">
    <source>
        <dbReference type="ARBA" id="ARBA00005263"/>
    </source>
</evidence>
<dbReference type="GO" id="GO:0005198">
    <property type="term" value="F:structural molecule activity"/>
    <property type="evidence" value="ECO:0007669"/>
    <property type="project" value="InterPro"/>
</dbReference>
<dbReference type="GO" id="GO:0030130">
    <property type="term" value="C:clathrin coat of trans-Golgi network vesicle"/>
    <property type="evidence" value="ECO:0007669"/>
    <property type="project" value="InterPro"/>
</dbReference>
<dbReference type="GO" id="GO:0006886">
    <property type="term" value="P:intracellular protein transport"/>
    <property type="evidence" value="ECO:0007669"/>
    <property type="project" value="InterPro"/>
</dbReference>
<comment type="subcellular location">
    <subcellularLocation>
        <location evidence="2">Cytoplasmic vesicle membrane</location>
        <topology evidence="2">Peripheral membrane protein</topology>
        <orientation evidence="2">Cytoplasmic side</orientation>
    </subcellularLocation>
    <subcellularLocation>
        <location evidence="3">Membrane</location>
        <location evidence="3">Coated pit</location>
        <topology evidence="3">Peripheral membrane protein</topology>
        <orientation evidence="3">Cytoplasmic side</orientation>
    </subcellularLocation>
</comment>
<organism evidence="8 9">
    <name type="scientific">Juglans regia</name>
    <name type="common">English walnut</name>
    <dbReference type="NCBI Taxonomy" id="51240"/>
    <lineage>
        <taxon>Eukaryota</taxon>
        <taxon>Viridiplantae</taxon>
        <taxon>Streptophyta</taxon>
        <taxon>Embryophyta</taxon>
        <taxon>Tracheophyta</taxon>
        <taxon>Spermatophyta</taxon>
        <taxon>Magnoliopsida</taxon>
        <taxon>eudicotyledons</taxon>
        <taxon>Gunneridae</taxon>
        <taxon>Pentapetalae</taxon>
        <taxon>rosids</taxon>
        <taxon>fabids</taxon>
        <taxon>Fagales</taxon>
        <taxon>Juglandaceae</taxon>
        <taxon>Juglans</taxon>
    </lineage>
</organism>
<name>A0A6P9E6H2_JUGRE</name>
<sequence>MVTILSQNGVDDDAFVSDGPVLPLPTEMEPEEGFALHEWWHQNAIQLEENEKREKEIANLIPYALPNISKKRGQKDQQHQIYVLFQIEFRESPLRSSTQVQSLTKDILRLKVDNQQIPLLRAEIDGMHQELMHATIVLDYEKKATTELMGQRQTVTPCPRRSEELTQIT</sequence>
<dbReference type="Proteomes" id="UP000235220">
    <property type="component" value="Unplaced"/>
</dbReference>
<dbReference type="KEGG" id="jre:118346084"/>
<comment type="similarity">
    <text evidence="4">Belongs to the clathrin light chain family.</text>
</comment>
<dbReference type="PANTHER" id="PTHR10639:SF7">
    <property type="entry name" value="CLATHRIN LIGHT CHAIN"/>
    <property type="match status" value="1"/>
</dbReference>
<evidence type="ECO:0000256" key="5">
    <source>
        <dbReference type="ARBA" id="ARBA00023136"/>
    </source>
</evidence>
<dbReference type="InParanoid" id="A0A6P9E6H2"/>
<accession>A0A6P9E6H2</accession>
<evidence type="ECO:0000313" key="8">
    <source>
        <dbReference type="Proteomes" id="UP000235220"/>
    </source>
</evidence>
<keyword evidence="5" id="KW-0472">Membrane</keyword>
<dbReference type="OrthoDB" id="782264at2759"/>
<keyword evidence="6" id="KW-0168">Coated pit</keyword>